<gene>
    <name evidence="4" type="ORF">GMA10_02175</name>
</gene>
<evidence type="ECO:0000259" key="3">
    <source>
        <dbReference type="Pfam" id="PF13828"/>
    </source>
</evidence>
<dbReference type="AlphaFoldDB" id="A0A7K1LGI1"/>
<keyword evidence="2" id="KW-1133">Transmembrane helix</keyword>
<feature type="domain" description="DUF4190" evidence="3">
    <location>
        <begin position="165"/>
        <end position="231"/>
    </location>
</feature>
<organism evidence="4 5">
    <name type="scientific">Rothia koreensis</name>
    <dbReference type="NCBI Taxonomy" id="592378"/>
    <lineage>
        <taxon>Bacteria</taxon>
        <taxon>Bacillati</taxon>
        <taxon>Actinomycetota</taxon>
        <taxon>Actinomycetes</taxon>
        <taxon>Micrococcales</taxon>
        <taxon>Micrococcaceae</taxon>
        <taxon>Rothia</taxon>
    </lineage>
</organism>
<proteinExistence type="predicted"/>
<keyword evidence="2" id="KW-0472">Membrane</keyword>
<keyword evidence="2" id="KW-0812">Transmembrane</keyword>
<comment type="caution">
    <text evidence="4">The sequence shown here is derived from an EMBL/GenBank/DDBJ whole genome shotgun (WGS) entry which is preliminary data.</text>
</comment>
<dbReference type="Proteomes" id="UP000462152">
    <property type="component" value="Unassembled WGS sequence"/>
</dbReference>
<keyword evidence="5" id="KW-1185">Reference proteome</keyword>
<accession>A0A7K1LGI1</accession>
<protein>
    <submittedName>
        <fullName evidence="4">DUF4190 domain-containing protein</fullName>
    </submittedName>
</protein>
<evidence type="ECO:0000313" key="4">
    <source>
        <dbReference type="EMBL" id="MUN54042.1"/>
    </source>
</evidence>
<name>A0A7K1LGI1_9MICC</name>
<dbReference type="EMBL" id="WOGT01000001">
    <property type="protein sequence ID" value="MUN54042.1"/>
    <property type="molecule type" value="Genomic_DNA"/>
</dbReference>
<feature type="compositionally biased region" description="Basic and acidic residues" evidence="1">
    <location>
        <begin position="1"/>
        <end position="13"/>
    </location>
</feature>
<evidence type="ECO:0000256" key="2">
    <source>
        <dbReference type="SAM" id="Phobius"/>
    </source>
</evidence>
<sequence>MERRASSQRKRGEVTVTNNPSSENHEPESGGSSSAPRFGQNDPQESTGGSTPWRGSENREQPQYGTYGDDGSPSGRNQPSYGQYGESGQAQPQYGQQSQPGYGQQGGYQPIQDNGYGQQAGGSYYGQQGENGYYNQPQYQSGNYAQPNYQQYPARAGDRPNGWGMGLAALICGIASVVLCWLVLPGLAGIVAIVLGIVAIRKLAKTPGAGKAMPIIGIVLGAIGVILSVLLGVIFAIGFSVANEAAEHCGGYSAANSAGFEECVNSYMESDY</sequence>
<feature type="compositionally biased region" description="Polar residues" evidence="1">
    <location>
        <begin position="30"/>
        <end position="50"/>
    </location>
</feature>
<feature type="transmembrane region" description="Helical" evidence="2">
    <location>
        <begin position="212"/>
        <end position="237"/>
    </location>
</feature>
<evidence type="ECO:0000313" key="5">
    <source>
        <dbReference type="Proteomes" id="UP000462152"/>
    </source>
</evidence>
<feature type="compositionally biased region" description="Low complexity" evidence="1">
    <location>
        <begin position="88"/>
        <end position="117"/>
    </location>
</feature>
<feature type="region of interest" description="Disordered" evidence="1">
    <location>
        <begin position="1"/>
        <end position="122"/>
    </location>
</feature>
<feature type="transmembrane region" description="Helical" evidence="2">
    <location>
        <begin position="167"/>
        <end position="200"/>
    </location>
</feature>
<dbReference type="Pfam" id="PF13828">
    <property type="entry name" value="DUF4190"/>
    <property type="match status" value="1"/>
</dbReference>
<evidence type="ECO:0000256" key="1">
    <source>
        <dbReference type="SAM" id="MobiDB-lite"/>
    </source>
</evidence>
<reference evidence="4 5" key="1">
    <citation type="submission" date="2019-12" db="EMBL/GenBank/DDBJ databases">
        <authorList>
            <person name="Li J."/>
            <person name="Shi Y."/>
            <person name="Xu G."/>
            <person name="Xiao D."/>
            <person name="Ran X."/>
        </authorList>
    </citation>
    <scope>NUCLEOTIDE SEQUENCE [LARGE SCALE GENOMIC DNA]</scope>
    <source>
        <strain evidence="4 5">JCM 15915</strain>
    </source>
</reference>
<dbReference type="InterPro" id="IPR025241">
    <property type="entry name" value="DUF4190"/>
</dbReference>